<evidence type="ECO:0000313" key="1">
    <source>
        <dbReference type="EMBL" id="KAK1146819.1"/>
    </source>
</evidence>
<evidence type="ECO:0000313" key="2">
    <source>
        <dbReference type="Proteomes" id="UP001177260"/>
    </source>
</evidence>
<accession>A0ACC3B8X2</accession>
<name>A0ACC3B8X2_9EURO</name>
<dbReference type="EMBL" id="JAOPJF010000015">
    <property type="protein sequence ID" value="KAK1146819.1"/>
    <property type="molecule type" value="Genomic_DNA"/>
</dbReference>
<reference evidence="1 2" key="1">
    <citation type="journal article" date="2023" name="ACS Omega">
        <title>Identification of the Neoaspergillic Acid Biosynthesis Gene Cluster by Establishing an In Vitro CRISPR-Ribonucleoprotein Genetic System in Aspergillus melleus.</title>
        <authorList>
            <person name="Yuan B."/>
            <person name="Grau M.F."/>
            <person name="Murata R.M."/>
            <person name="Torok T."/>
            <person name="Venkateswaran K."/>
            <person name="Stajich J.E."/>
            <person name="Wang C.C.C."/>
        </authorList>
    </citation>
    <scope>NUCLEOTIDE SEQUENCE [LARGE SCALE GENOMIC DNA]</scope>
    <source>
        <strain evidence="1 2">IMV 1140</strain>
    </source>
</reference>
<keyword evidence="2" id="KW-1185">Reference proteome</keyword>
<protein>
    <submittedName>
        <fullName evidence="1">Uncharacterized protein</fullName>
    </submittedName>
</protein>
<dbReference type="Proteomes" id="UP001177260">
    <property type="component" value="Unassembled WGS sequence"/>
</dbReference>
<proteinExistence type="predicted"/>
<gene>
    <name evidence="1" type="ORF">N8T08_002580</name>
</gene>
<sequence>MGRLLSKSHGSSSTLSLMQGRFDGPALQTACNILDVLDRYRSVLPSNVEDRSDEGNLKFLSIIYGQVRTQKAIQLVLPAFPFKSPNRQSKTLGSLPDKGEEISLAHLNGLCAAIEDIYSPGAKLTIASDGLVYNDLLGVPDREVWEYGQTLRAMVREKEFTNISFVHLRDLLYMVNEIPLDAMTYGERAPQFREDLINIHTPSDHNVNERIASDDDVCTTYRGYIKFLTKDLAHTMEDSTKSQHKKKCEQIAKKMIVRGAAFAQAIAKSFPDHVRLSIHPSNGSRKISISVLPQTISPVTPWHSAPYFSIDGHMKFEHRDVFHGDEKTELVSRNGQPWCFRERSDLYSWSSDVGIEFNYPCGITVQAVNDTRPSFKDVDMQKLRLLSQENSPIVLRGFGDTLDRDLFVQKAEEMGTPVGWKFGLILEVKDHGSDGKGLNNVLSAEWMPYHYDGLFKIKKEIGPDGNEKVVSLPPNFQMFTAITPSPKKTGYTLFAPSHLVFANLPPSLPLSTLWPLTWTVRTTSFDDALIPNLPLVIPHPATGRPSLRYHEPWPQERTVFDPTSVTIHGVDNSEAVCAVLDGLLHDRRVCYWHAWEEGDFLVSDNVSMMHTRSSFVSLAERCLRRIHVD</sequence>
<organism evidence="1 2">
    <name type="scientific">Aspergillus melleus</name>
    <dbReference type="NCBI Taxonomy" id="138277"/>
    <lineage>
        <taxon>Eukaryota</taxon>
        <taxon>Fungi</taxon>
        <taxon>Dikarya</taxon>
        <taxon>Ascomycota</taxon>
        <taxon>Pezizomycotina</taxon>
        <taxon>Eurotiomycetes</taxon>
        <taxon>Eurotiomycetidae</taxon>
        <taxon>Eurotiales</taxon>
        <taxon>Aspergillaceae</taxon>
        <taxon>Aspergillus</taxon>
        <taxon>Aspergillus subgen. Circumdati</taxon>
    </lineage>
</organism>
<comment type="caution">
    <text evidence="1">The sequence shown here is derived from an EMBL/GenBank/DDBJ whole genome shotgun (WGS) entry which is preliminary data.</text>
</comment>